<accession>A0A1V2THN3</accession>
<comment type="caution">
    <text evidence="2">The sequence shown here is derived from an EMBL/GenBank/DDBJ whole genome shotgun (WGS) entry which is preliminary data.</text>
</comment>
<dbReference type="OrthoDB" id="4569792at2"/>
<gene>
    <name evidence="2" type="ORF">B0T46_08845</name>
</gene>
<dbReference type="AlphaFoldDB" id="A0A1V2THN3"/>
<proteinExistence type="predicted"/>
<organism evidence="2 3">
    <name type="scientific">Nocardia donostiensis</name>
    <dbReference type="NCBI Taxonomy" id="1538463"/>
    <lineage>
        <taxon>Bacteria</taxon>
        <taxon>Bacillati</taxon>
        <taxon>Actinomycetota</taxon>
        <taxon>Actinomycetes</taxon>
        <taxon>Mycobacteriales</taxon>
        <taxon>Nocardiaceae</taxon>
        <taxon>Nocardia</taxon>
    </lineage>
</organism>
<dbReference type="RefSeq" id="WP_077116026.1">
    <property type="nucleotide sequence ID" value="NZ_MUKP01000018.1"/>
</dbReference>
<feature type="region of interest" description="Disordered" evidence="1">
    <location>
        <begin position="220"/>
        <end position="289"/>
    </location>
</feature>
<sequence>MPGTRPTQIFRHTAIVISGAASLTLTVVSGAYIVSQMPGTDRGDQFIAGPSAPSAPIEGAGPPGPLGARDVSDALLSRPASAGIRTVLPAVFPNSQVLPHTVPGASSPTATAAPAVSTTPGSAAGHMTGAEPDGLGSRIGLGPAYIDARVRPVDTDTVTVTLDINTSISLRDLLSADRNRSPLPDGATRLHTEVDTGRAAMTVRFSDPALGDHAFELGEASDQDQSSEAQEQTSEAAVPGADVRAGTGPSARPAVTDPRSAAGPEMTPGSPVGDAGALPAPKTGESLTA</sequence>
<evidence type="ECO:0000313" key="2">
    <source>
        <dbReference type="EMBL" id="ONM49037.1"/>
    </source>
</evidence>
<evidence type="ECO:0000313" key="3">
    <source>
        <dbReference type="Proteomes" id="UP000188836"/>
    </source>
</evidence>
<keyword evidence="3" id="KW-1185">Reference proteome</keyword>
<feature type="compositionally biased region" description="Low complexity" evidence="1">
    <location>
        <begin position="223"/>
        <end position="237"/>
    </location>
</feature>
<feature type="region of interest" description="Disordered" evidence="1">
    <location>
        <begin position="46"/>
        <end position="71"/>
    </location>
</feature>
<evidence type="ECO:0000256" key="1">
    <source>
        <dbReference type="SAM" id="MobiDB-lite"/>
    </source>
</evidence>
<name>A0A1V2THN3_9NOCA</name>
<feature type="region of interest" description="Disordered" evidence="1">
    <location>
        <begin position="102"/>
        <end position="135"/>
    </location>
</feature>
<dbReference type="EMBL" id="MUMY01000006">
    <property type="protein sequence ID" value="ONM49037.1"/>
    <property type="molecule type" value="Genomic_DNA"/>
</dbReference>
<protein>
    <submittedName>
        <fullName evidence="2">Uncharacterized protein</fullName>
    </submittedName>
</protein>
<reference evidence="2 3" key="1">
    <citation type="journal article" date="2016" name="Antonie Van Leeuwenhoek">
        <title>Nocardia donostiensis sp. nov., isolated from human respiratory specimens.</title>
        <authorList>
            <person name="Ercibengoa M."/>
            <person name="Bell M."/>
            <person name="Marimon J.M."/>
            <person name="Humrighouse B."/>
            <person name="Klenk H.P."/>
            <person name="Potter G."/>
            <person name="Perez-Trallero E."/>
        </authorList>
    </citation>
    <scope>NUCLEOTIDE SEQUENCE [LARGE SCALE GENOMIC DNA]</scope>
    <source>
        <strain evidence="2 3">X1655</strain>
    </source>
</reference>
<feature type="compositionally biased region" description="Low complexity" evidence="1">
    <location>
        <begin position="102"/>
        <end position="124"/>
    </location>
</feature>
<dbReference type="Proteomes" id="UP000188836">
    <property type="component" value="Unassembled WGS sequence"/>
</dbReference>